<dbReference type="Proteomes" id="UP000094256">
    <property type="component" value="Chromosome"/>
</dbReference>
<dbReference type="GO" id="GO:0005886">
    <property type="term" value="C:plasma membrane"/>
    <property type="evidence" value="ECO:0007669"/>
    <property type="project" value="UniProtKB-SubCell"/>
</dbReference>
<evidence type="ECO:0000256" key="4">
    <source>
        <dbReference type="ARBA" id="ARBA00022679"/>
    </source>
</evidence>
<dbReference type="GO" id="GO:0009103">
    <property type="term" value="P:lipopolysaccharide biosynthetic process"/>
    <property type="evidence" value="ECO:0007669"/>
    <property type="project" value="UniProtKB-ARBA"/>
</dbReference>
<evidence type="ECO:0000313" key="9">
    <source>
        <dbReference type="EMBL" id="AOH83100.1"/>
    </source>
</evidence>
<evidence type="ECO:0000256" key="5">
    <source>
        <dbReference type="ARBA" id="ARBA00022692"/>
    </source>
</evidence>
<dbReference type="RefSeq" id="WP_069203685.1">
    <property type="nucleotide sequence ID" value="NZ_CP014168.1"/>
</dbReference>
<evidence type="ECO:0000256" key="3">
    <source>
        <dbReference type="ARBA" id="ARBA00022676"/>
    </source>
</evidence>
<evidence type="ECO:0000256" key="8">
    <source>
        <dbReference type="SAM" id="Phobius"/>
    </source>
</evidence>
<dbReference type="GO" id="GO:0016763">
    <property type="term" value="F:pentosyltransferase activity"/>
    <property type="evidence" value="ECO:0007669"/>
    <property type="project" value="TreeGrafter"/>
</dbReference>
<feature type="transmembrane region" description="Helical" evidence="8">
    <location>
        <begin position="193"/>
        <end position="211"/>
    </location>
</feature>
<protein>
    <recommendedName>
        <fullName evidence="11">Glycosyltransferase RgtA/B/C/D-like domain-containing protein</fullName>
    </recommendedName>
</protein>
<evidence type="ECO:0000256" key="1">
    <source>
        <dbReference type="ARBA" id="ARBA00004651"/>
    </source>
</evidence>
<accession>A0A1B3Z6P7</accession>
<keyword evidence="10" id="KW-1185">Reference proteome</keyword>
<dbReference type="InterPro" id="IPR050297">
    <property type="entry name" value="LipidA_mod_glycosyltrf_83"/>
</dbReference>
<comment type="subcellular location">
    <subcellularLocation>
        <location evidence="1">Cell membrane</location>
        <topology evidence="1">Multi-pass membrane protein</topology>
    </subcellularLocation>
</comment>
<reference evidence="9 10" key="1">
    <citation type="submission" date="2016-01" db="EMBL/GenBank/DDBJ databases">
        <title>Complete genome and mega plasmid sequence of Sphingomonas panacis DCY99 elicits systemic resistance in rice to Xanthomonas oryzae.</title>
        <authorList>
            <person name="Kim Y.J."/>
            <person name="Yang D.C."/>
            <person name="Sing P."/>
        </authorList>
    </citation>
    <scope>NUCLEOTIDE SEQUENCE [LARGE SCALE GENOMIC DNA]</scope>
    <source>
        <strain evidence="9 10">DCY99</strain>
    </source>
</reference>
<keyword evidence="3" id="KW-0328">Glycosyltransferase</keyword>
<organism evidence="9 10">
    <name type="scientific">Sphingomonas panacis</name>
    <dbReference type="NCBI Taxonomy" id="1560345"/>
    <lineage>
        <taxon>Bacteria</taxon>
        <taxon>Pseudomonadati</taxon>
        <taxon>Pseudomonadota</taxon>
        <taxon>Alphaproteobacteria</taxon>
        <taxon>Sphingomonadales</taxon>
        <taxon>Sphingomonadaceae</taxon>
        <taxon>Sphingomonas</taxon>
    </lineage>
</organism>
<dbReference type="OrthoDB" id="7463529at2"/>
<keyword evidence="5 8" id="KW-0812">Transmembrane</keyword>
<feature type="transmembrane region" description="Helical" evidence="8">
    <location>
        <begin position="279"/>
        <end position="296"/>
    </location>
</feature>
<feature type="transmembrane region" description="Helical" evidence="8">
    <location>
        <begin position="157"/>
        <end position="181"/>
    </location>
</feature>
<evidence type="ECO:0000256" key="7">
    <source>
        <dbReference type="ARBA" id="ARBA00023136"/>
    </source>
</evidence>
<dbReference type="KEGG" id="span:AWL63_03040"/>
<feature type="transmembrane region" description="Helical" evidence="8">
    <location>
        <begin position="66"/>
        <end position="94"/>
    </location>
</feature>
<keyword evidence="4" id="KW-0808">Transferase</keyword>
<evidence type="ECO:0000256" key="2">
    <source>
        <dbReference type="ARBA" id="ARBA00022475"/>
    </source>
</evidence>
<evidence type="ECO:0000313" key="10">
    <source>
        <dbReference type="Proteomes" id="UP000094256"/>
    </source>
</evidence>
<dbReference type="AlphaFoldDB" id="A0A1B3Z6P7"/>
<dbReference type="STRING" id="1560345.AWL63_03040"/>
<gene>
    <name evidence="9" type="ORF">AWL63_03040</name>
</gene>
<sequence length="480" mass="50723">MKLSVRGASAWFALAVLLVLLALLRPLDHDESQYVAAATLSAHGSLPYRDYLYLQAPLQPLLFAPVAWLAGYWAWPVLRIVNALLGVIALGGVYRAARIAGVRPRAAVTATALFGCCDILLFSIGTARNDALPLALFAAALPALVRGSMGRATPGSALLAGCLLAAAAAAKVSYAVPALVYGMLTLADRRHRPLLVALGAAPAALLVGWFYRLDPAAFLFGVLAFPTRAPAEYYVADGRGWKLGLATKFVDTLKFLALGPALVAIVAVARERRRDPTRLLLDVLLIAAFVAALMPAPTWRQYLAPVLPPLFVRFALAIEARPPGRTARRVTGMFVLAGVAPSLIALAGVAAGVPILMAMRQSAAIGARLDRAGVAGPVVTLSPQFLAGAGRLVDPRFAAGPFYFRSHALLSPQQEPALHALSGDRLDALGTPGAILLGGEGAWTSGDAALERPLERWARAHGYRADAVPGARFRLYLRPR</sequence>
<keyword evidence="2" id="KW-1003">Cell membrane</keyword>
<dbReference type="PANTHER" id="PTHR33908:SF11">
    <property type="entry name" value="MEMBRANE PROTEIN"/>
    <property type="match status" value="1"/>
</dbReference>
<feature type="transmembrane region" description="Helical" evidence="8">
    <location>
        <begin position="249"/>
        <end position="267"/>
    </location>
</feature>
<feature type="transmembrane region" description="Helical" evidence="8">
    <location>
        <begin position="332"/>
        <end position="359"/>
    </location>
</feature>
<keyword evidence="6 8" id="KW-1133">Transmembrane helix</keyword>
<dbReference type="EMBL" id="CP014168">
    <property type="protein sequence ID" value="AOH83100.1"/>
    <property type="molecule type" value="Genomic_DNA"/>
</dbReference>
<feature type="transmembrane region" description="Helical" evidence="8">
    <location>
        <begin position="106"/>
        <end position="127"/>
    </location>
</feature>
<dbReference type="PANTHER" id="PTHR33908">
    <property type="entry name" value="MANNOSYLTRANSFERASE YKCB-RELATED"/>
    <property type="match status" value="1"/>
</dbReference>
<name>A0A1B3Z6P7_9SPHN</name>
<proteinExistence type="predicted"/>
<keyword evidence="7 8" id="KW-0472">Membrane</keyword>
<evidence type="ECO:0008006" key="11">
    <source>
        <dbReference type="Google" id="ProtNLM"/>
    </source>
</evidence>
<evidence type="ECO:0000256" key="6">
    <source>
        <dbReference type="ARBA" id="ARBA00022989"/>
    </source>
</evidence>